<protein>
    <submittedName>
        <fullName evidence="2">Uncharacterized protein</fullName>
    </submittedName>
</protein>
<accession>A0A4D4L452</accession>
<sequence length="105" mass="11311">MACQRRLASRITARPKPSSRSASSTSPGWWSAIRRSSTRTKGKGEGKESGWANESGAESMAPIVAYGLAVPWCAVAYGGVPVRWRKRFPAHRAFAGPLPREVPSA</sequence>
<organism evidence="2 3">
    <name type="scientific">Streptomyces violaceusniger</name>
    <dbReference type="NCBI Taxonomy" id="68280"/>
    <lineage>
        <taxon>Bacteria</taxon>
        <taxon>Bacillati</taxon>
        <taxon>Actinomycetota</taxon>
        <taxon>Actinomycetes</taxon>
        <taxon>Kitasatosporales</taxon>
        <taxon>Streptomycetaceae</taxon>
        <taxon>Streptomyces</taxon>
        <taxon>Streptomyces violaceusniger group</taxon>
    </lineage>
</organism>
<evidence type="ECO:0000313" key="2">
    <source>
        <dbReference type="EMBL" id="GDY53358.1"/>
    </source>
</evidence>
<dbReference type="AlphaFoldDB" id="A0A4D4L452"/>
<dbReference type="Proteomes" id="UP000301309">
    <property type="component" value="Unassembled WGS sequence"/>
</dbReference>
<gene>
    <name evidence="2" type="ORF">SVIO_039810</name>
</gene>
<dbReference type="EMBL" id="BJHW01000001">
    <property type="protein sequence ID" value="GDY53358.1"/>
    <property type="molecule type" value="Genomic_DNA"/>
</dbReference>
<feature type="region of interest" description="Disordered" evidence="1">
    <location>
        <begin position="1"/>
        <end position="54"/>
    </location>
</feature>
<keyword evidence="3" id="KW-1185">Reference proteome</keyword>
<comment type="caution">
    <text evidence="2">The sequence shown here is derived from an EMBL/GenBank/DDBJ whole genome shotgun (WGS) entry which is preliminary data.</text>
</comment>
<proteinExistence type="predicted"/>
<evidence type="ECO:0000313" key="3">
    <source>
        <dbReference type="Proteomes" id="UP000301309"/>
    </source>
</evidence>
<name>A0A4D4L452_STRVO</name>
<evidence type="ECO:0000256" key="1">
    <source>
        <dbReference type="SAM" id="MobiDB-lite"/>
    </source>
</evidence>
<reference evidence="2 3" key="1">
    <citation type="journal article" date="2020" name="Int. J. Syst. Evol. Microbiol.">
        <title>Reclassification of Streptomyces castelarensis and Streptomyces sporoclivatus as later heterotypic synonyms of Streptomyces antimycoticus.</title>
        <authorList>
            <person name="Komaki H."/>
            <person name="Tamura T."/>
        </authorList>
    </citation>
    <scope>NUCLEOTIDE SEQUENCE [LARGE SCALE GENOMIC DNA]</scope>
    <source>
        <strain evidence="2 3">NBRC 13459</strain>
    </source>
</reference>
<feature type="compositionally biased region" description="Low complexity" evidence="1">
    <location>
        <begin position="12"/>
        <end position="32"/>
    </location>
</feature>